<keyword evidence="2" id="KW-0812">Transmembrane</keyword>
<evidence type="ECO:0000256" key="1">
    <source>
        <dbReference type="SAM" id="MobiDB-lite"/>
    </source>
</evidence>
<evidence type="ECO:0000256" key="2">
    <source>
        <dbReference type="SAM" id="Phobius"/>
    </source>
</evidence>
<keyword evidence="2" id="KW-1133">Transmembrane helix</keyword>
<dbReference type="RefSeq" id="WP_269894539.1">
    <property type="nucleotide sequence ID" value="NZ_JAPZPY010000005.1"/>
</dbReference>
<keyword evidence="2" id="KW-0472">Membrane</keyword>
<evidence type="ECO:0000313" key="4">
    <source>
        <dbReference type="Proteomes" id="UP001142153"/>
    </source>
</evidence>
<feature type="region of interest" description="Disordered" evidence="1">
    <location>
        <begin position="145"/>
        <end position="178"/>
    </location>
</feature>
<dbReference type="Proteomes" id="UP001142153">
    <property type="component" value="Unassembled WGS sequence"/>
</dbReference>
<reference evidence="3" key="1">
    <citation type="submission" date="2022-12" db="EMBL/GenBank/DDBJ databases">
        <authorList>
            <person name="Deng Y."/>
            <person name="Zhang Y.-Q."/>
        </authorList>
    </citation>
    <scope>NUCLEOTIDE SEQUENCE</scope>
    <source>
        <strain evidence="3">CPCC 205372</strain>
    </source>
</reference>
<comment type="caution">
    <text evidence="3">The sequence shown here is derived from an EMBL/GenBank/DDBJ whole genome shotgun (WGS) entry which is preliminary data.</text>
</comment>
<feature type="compositionally biased region" description="Low complexity" evidence="1">
    <location>
        <begin position="145"/>
        <end position="175"/>
    </location>
</feature>
<feature type="transmembrane region" description="Helical" evidence="2">
    <location>
        <begin position="125"/>
        <end position="145"/>
    </location>
</feature>
<organism evidence="3 4">
    <name type="scientific">Mycobacterium hippophais</name>
    <dbReference type="NCBI Taxonomy" id="3016340"/>
    <lineage>
        <taxon>Bacteria</taxon>
        <taxon>Bacillati</taxon>
        <taxon>Actinomycetota</taxon>
        <taxon>Actinomycetes</taxon>
        <taxon>Mycobacteriales</taxon>
        <taxon>Mycobacteriaceae</taxon>
        <taxon>Mycobacterium</taxon>
    </lineage>
</organism>
<accession>A0ABT4PTE8</accession>
<dbReference type="EMBL" id="JAPZPY010000005">
    <property type="protein sequence ID" value="MCZ8379868.1"/>
    <property type="molecule type" value="Genomic_DNA"/>
</dbReference>
<evidence type="ECO:0000313" key="3">
    <source>
        <dbReference type="EMBL" id="MCZ8379868.1"/>
    </source>
</evidence>
<sequence>MTSNISVLADATDVGEMVGYAVIPIIGLVLLILGLVKRSRSGSPQPNTPYGWTPGQAPYGSPPPPPGGYPGYGQPGGYPPPYPQQPYPAPGGQPPYPPPGGQPPYPPPGYPPPPPVAPKKQGTGLIIAGAIILVLGLLGNLGRIASSPSTSSSSEPSASSERSSSSSPTSTSDSAGLDVGECVIDIPDTGVPDSVDCSDPEAQLQLGAVSGPGQCPDGPASEGSYLYQATVTGQTRCFLPNFEQGDCFRVDSMETMFRKVDCADPNAAGKVTTRLDSNDPGACVPPAQALAFPEPERTYCLAQNE</sequence>
<feature type="compositionally biased region" description="Polar residues" evidence="1">
    <location>
        <begin position="41"/>
        <end position="50"/>
    </location>
</feature>
<name>A0ABT4PTE8_9MYCO</name>
<feature type="transmembrane region" description="Helical" evidence="2">
    <location>
        <begin position="17"/>
        <end position="36"/>
    </location>
</feature>
<gene>
    <name evidence="3" type="ORF">O6P37_13425</name>
</gene>
<feature type="region of interest" description="Disordered" evidence="1">
    <location>
        <begin position="40"/>
        <end position="118"/>
    </location>
</feature>
<protein>
    <submittedName>
        <fullName evidence="3">Uncharacterized protein</fullName>
    </submittedName>
</protein>
<proteinExistence type="predicted"/>
<keyword evidence="4" id="KW-1185">Reference proteome</keyword>
<feature type="compositionally biased region" description="Pro residues" evidence="1">
    <location>
        <begin position="77"/>
        <end position="117"/>
    </location>
</feature>